<dbReference type="InParanoid" id="A0A7M7L7L6"/>
<dbReference type="Pfam" id="PF16414">
    <property type="entry name" value="NPC1_N"/>
    <property type="match status" value="1"/>
</dbReference>
<dbReference type="InterPro" id="IPR032190">
    <property type="entry name" value="NPC1_N"/>
</dbReference>
<feature type="compositionally biased region" description="Basic and acidic residues" evidence="1">
    <location>
        <begin position="32"/>
        <end position="46"/>
    </location>
</feature>
<protein>
    <recommendedName>
        <fullName evidence="2">Niemann-Pick C1 N-terminal domain-containing protein</fullName>
    </recommendedName>
</protein>
<name>A0A7M7L7L6_VARDE</name>
<dbReference type="EnsemblMetazoa" id="XM_022816959">
    <property type="protein sequence ID" value="XP_022672694"/>
    <property type="gene ID" value="LOC111255226"/>
</dbReference>
<reference evidence="3" key="1">
    <citation type="submission" date="2021-01" db="UniProtKB">
        <authorList>
            <consortium name="EnsemblMetazoa"/>
        </authorList>
    </citation>
    <scope>IDENTIFICATION</scope>
</reference>
<feature type="domain" description="Niemann-Pick C1 N-terminal" evidence="2">
    <location>
        <begin position="183"/>
        <end position="363"/>
    </location>
</feature>
<dbReference type="GO" id="GO:0042632">
    <property type="term" value="P:cholesterol homeostasis"/>
    <property type="evidence" value="ECO:0007669"/>
    <property type="project" value="TreeGrafter"/>
</dbReference>
<evidence type="ECO:0000313" key="4">
    <source>
        <dbReference type="Proteomes" id="UP000594260"/>
    </source>
</evidence>
<feature type="compositionally biased region" description="Basic residues" evidence="1">
    <location>
        <begin position="14"/>
        <end position="31"/>
    </location>
</feature>
<evidence type="ECO:0000259" key="2">
    <source>
        <dbReference type="Pfam" id="PF16414"/>
    </source>
</evidence>
<dbReference type="GO" id="GO:0030299">
    <property type="term" value="P:intestinal cholesterol absorption"/>
    <property type="evidence" value="ECO:0007669"/>
    <property type="project" value="TreeGrafter"/>
</dbReference>
<feature type="region of interest" description="Disordered" evidence="1">
    <location>
        <begin position="1"/>
        <end position="46"/>
    </location>
</feature>
<dbReference type="Proteomes" id="UP000594260">
    <property type="component" value="Unplaced"/>
</dbReference>
<dbReference type="GO" id="GO:0005886">
    <property type="term" value="C:plasma membrane"/>
    <property type="evidence" value="ECO:0007669"/>
    <property type="project" value="TreeGrafter"/>
</dbReference>
<dbReference type="PANTHER" id="PTHR45727:SF2">
    <property type="entry name" value="NPC INTRACELLULAR CHOLESTEROL TRANSPORTER 1"/>
    <property type="match status" value="1"/>
</dbReference>
<dbReference type="PANTHER" id="PTHR45727">
    <property type="entry name" value="NPC INTRACELLULAR CHOLESTEROL TRANSPORTER 1"/>
    <property type="match status" value="1"/>
</dbReference>
<dbReference type="RefSeq" id="XP_022672694.1">
    <property type="nucleotide sequence ID" value="XM_022816959.1"/>
</dbReference>
<dbReference type="GO" id="GO:0015485">
    <property type="term" value="F:cholesterol binding"/>
    <property type="evidence" value="ECO:0007669"/>
    <property type="project" value="TreeGrafter"/>
</dbReference>
<sequence length="393" mass="44691">MAEAKFVGYLRSKNGSRKKTQRNATTKKRQSKDHFKNRESLKDRENRSSQRCSRYLILNGCNHTLTEDYIAVTNGNRSLALFTQHKGHSYEWALLVTHGHLKQQMLAFLHLSCKGSSTISHTLVGTIQHVHYYQLKKDICGAILMGPAATLPNLQTARKPRRVTEHAHLKEKRRYADLWNRVDKSIPCAVDQPPSETLPTGLWDEFLDFCDDLAPSIKDHQLCCDAGQFQTLKKEMRSAEVIGIKRCPGCYRAFKNLMCQMTCSPKQADFIVVNATRNDDRGTGPALQEIVYGLDKEFADALFNTCNKARSNLYVKLTTLMCGQYTNRCSATKFLSFLGSTDTEGGYSPFRIRHLLLSDANRTLKVKSYLGSETTLHRQQWKLHNTCKIEDST</sequence>
<proteinExistence type="predicted"/>
<dbReference type="KEGG" id="vde:111255226"/>
<keyword evidence="4" id="KW-1185">Reference proteome</keyword>
<accession>A0A7M7L7L6</accession>
<organism evidence="3 4">
    <name type="scientific">Varroa destructor</name>
    <name type="common">Honeybee mite</name>
    <dbReference type="NCBI Taxonomy" id="109461"/>
    <lineage>
        <taxon>Eukaryota</taxon>
        <taxon>Metazoa</taxon>
        <taxon>Ecdysozoa</taxon>
        <taxon>Arthropoda</taxon>
        <taxon>Chelicerata</taxon>
        <taxon>Arachnida</taxon>
        <taxon>Acari</taxon>
        <taxon>Parasitiformes</taxon>
        <taxon>Mesostigmata</taxon>
        <taxon>Gamasina</taxon>
        <taxon>Dermanyssoidea</taxon>
        <taxon>Varroidae</taxon>
        <taxon>Varroa</taxon>
    </lineage>
</organism>
<evidence type="ECO:0000313" key="3">
    <source>
        <dbReference type="EnsemblMetazoa" id="XP_022672694"/>
    </source>
</evidence>
<dbReference type="GeneID" id="111255226"/>
<dbReference type="OrthoDB" id="6510177at2759"/>
<evidence type="ECO:0000256" key="1">
    <source>
        <dbReference type="SAM" id="MobiDB-lite"/>
    </source>
</evidence>
<dbReference type="AlphaFoldDB" id="A0A7M7L7L6"/>
<dbReference type="GO" id="GO:0015918">
    <property type="term" value="P:sterol transport"/>
    <property type="evidence" value="ECO:0007669"/>
    <property type="project" value="TreeGrafter"/>
</dbReference>